<accession>A0AAP0R5L7</accession>
<dbReference type="GO" id="GO:0072583">
    <property type="term" value="P:clathrin-dependent endocytosis"/>
    <property type="evidence" value="ECO:0007669"/>
    <property type="project" value="TreeGrafter"/>
</dbReference>
<dbReference type="GO" id="GO:0072318">
    <property type="term" value="P:clathrin coat disassembly"/>
    <property type="evidence" value="ECO:0007669"/>
    <property type="project" value="TreeGrafter"/>
</dbReference>
<dbReference type="FunFam" id="1.10.287.110:FF:000009">
    <property type="entry name" value="Auxilin-related protein 1"/>
    <property type="match status" value="1"/>
</dbReference>
<feature type="compositionally biased region" description="Low complexity" evidence="2">
    <location>
        <begin position="76"/>
        <end position="92"/>
    </location>
</feature>
<feature type="region of interest" description="Disordered" evidence="2">
    <location>
        <begin position="66"/>
        <end position="94"/>
    </location>
</feature>
<keyword evidence="1" id="KW-0175">Coiled coil</keyword>
<feature type="region of interest" description="Disordered" evidence="2">
    <location>
        <begin position="242"/>
        <end position="284"/>
    </location>
</feature>
<dbReference type="EMBL" id="JBBPBK010000014">
    <property type="protein sequence ID" value="KAK9269835.1"/>
    <property type="molecule type" value="Genomic_DNA"/>
</dbReference>
<protein>
    <recommendedName>
        <fullName evidence="5">Auxilin-related protein 1</fullName>
    </recommendedName>
</protein>
<evidence type="ECO:0000256" key="2">
    <source>
        <dbReference type="SAM" id="MobiDB-lite"/>
    </source>
</evidence>
<sequence length="388" mass="42747">MSEDPFLVLESTSTPVNTSSGLFSDPFEQFNHLNYSGGTKLDGSSNTGGVYDAMDPLDGLAKSTHMNGSPLRTRSNTKATNTNAGGAEANKASMKTSVNRLQKKVDTPLGFEENLETADDAWLKFAEIPHFKQPASASPPRPLPPKRAQVSKEDRDELEDFAMGGVRKNAMGSRPSSVPRSRATTVDSLFETQFHNVGGPQVARSTSSGASTGMKKAPSMTSVDDLSLIFFGAGMSSEVFEEVEGESEERRRARMERHQRTQERVAKAVSEKNQRDLQTQREQEERHRIAETLNGEIKRWAAGKEGNLRALLSTLHLVLGTECGWQPVSLTDMITSASVKKVFRKANLCIHPDKVQQKGANLRQKCIAEKVFDVLQEAWNKFNSEELS</sequence>
<dbReference type="InterPro" id="IPR036869">
    <property type="entry name" value="J_dom_sf"/>
</dbReference>
<dbReference type="PANTHER" id="PTHR23172">
    <property type="entry name" value="AUXILIN/CYCLIN G-ASSOCIATED KINASE-RELATED"/>
    <property type="match status" value="1"/>
</dbReference>
<evidence type="ECO:0000313" key="4">
    <source>
        <dbReference type="Proteomes" id="UP001415857"/>
    </source>
</evidence>
<dbReference type="AlphaFoldDB" id="A0AAP0R5L7"/>
<feature type="compositionally biased region" description="Basic and acidic residues" evidence="2">
    <location>
        <begin position="248"/>
        <end position="284"/>
    </location>
</feature>
<dbReference type="GO" id="GO:0030276">
    <property type="term" value="F:clathrin binding"/>
    <property type="evidence" value="ECO:0007669"/>
    <property type="project" value="TreeGrafter"/>
</dbReference>
<dbReference type="GO" id="GO:0005737">
    <property type="term" value="C:cytoplasm"/>
    <property type="evidence" value="ECO:0007669"/>
    <property type="project" value="TreeGrafter"/>
</dbReference>
<feature type="region of interest" description="Disordered" evidence="2">
    <location>
        <begin position="132"/>
        <end position="155"/>
    </location>
</feature>
<evidence type="ECO:0000313" key="3">
    <source>
        <dbReference type="EMBL" id="KAK9269835.1"/>
    </source>
</evidence>
<proteinExistence type="predicted"/>
<keyword evidence="4" id="KW-1185">Reference proteome</keyword>
<comment type="caution">
    <text evidence="3">The sequence shown here is derived from an EMBL/GenBank/DDBJ whole genome shotgun (WGS) entry which is preliminary data.</text>
</comment>
<feature type="region of interest" description="Disordered" evidence="2">
    <location>
        <begin position="199"/>
        <end position="218"/>
    </location>
</feature>
<dbReference type="Proteomes" id="UP001415857">
    <property type="component" value="Unassembled WGS sequence"/>
</dbReference>
<gene>
    <name evidence="3" type="ORF">L1049_025408</name>
</gene>
<reference evidence="3 4" key="1">
    <citation type="journal article" date="2024" name="Plant J.">
        <title>Genome sequences and population genomics reveal climatic adaptation and genomic divergence between two closely related sweetgum species.</title>
        <authorList>
            <person name="Xu W.Q."/>
            <person name="Ren C.Q."/>
            <person name="Zhang X.Y."/>
            <person name="Comes H.P."/>
            <person name="Liu X.H."/>
            <person name="Li Y.G."/>
            <person name="Kettle C.J."/>
            <person name="Jalonen R."/>
            <person name="Gaisberger H."/>
            <person name="Ma Y.Z."/>
            <person name="Qiu Y.X."/>
        </authorList>
    </citation>
    <scope>NUCLEOTIDE SEQUENCE [LARGE SCALE GENOMIC DNA]</scope>
    <source>
        <strain evidence="3">Hangzhou</strain>
    </source>
</reference>
<name>A0AAP0R5L7_LIQFO</name>
<dbReference type="GO" id="GO:0031982">
    <property type="term" value="C:vesicle"/>
    <property type="evidence" value="ECO:0007669"/>
    <property type="project" value="TreeGrafter"/>
</dbReference>
<dbReference type="PANTHER" id="PTHR23172:SF68">
    <property type="entry name" value="DNAJ DOMAIN PROTEIN"/>
    <property type="match status" value="1"/>
</dbReference>
<evidence type="ECO:0008006" key="5">
    <source>
        <dbReference type="Google" id="ProtNLM"/>
    </source>
</evidence>
<dbReference type="SUPFAM" id="SSF46565">
    <property type="entry name" value="Chaperone J-domain"/>
    <property type="match status" value="1"/>
</dbReference>
<organism evidence="3 4">
    <name type="scientific">Liquidambar formosana</name>
    <name type="common">Formosan gum</name>
    <dbReference type="NCBI Taxonomy" id="63359"/>
    <lineage>
        <taxon>Eukaryota</taxon>
        <taxon>Viridiplantae</taxon>
        <taxon>Streptophyta</taxon>
        <taxon>Embryophyta</taxon>
        <taxon>Tracheophyta</taxon>
        <taxon>Spermatophyta</taxon>
        <taxon>Magnoliopsida</taxon>
        <taxon>eudicotyledons</taxon>
        <taxon>Gunneridae</taxon>
        <taxon>Pentapetalae</taxon>
        <taxon>Saxifragales</taxon>
        <taxon>Altingiaceae</taxon>
        <taxon>Liquidambar</taxon>
    </lineage>
</organism>
<dbReference type="Gene3D" id="1.10.287.110">
    <property type="entry name" value="DnaJ domain"/>
    <property type="match status" value="1"/>
</dbReference>
<evidence type="ECO:0000256" key="1">
    <source>
        <dbReference type="ARBA" id="ARBA00023054"/>
    </source>
</evidence>